<dbReference type="EC" id="3.4.13.-" evidence="1"/>
<gene>
    <name evidence="1" type="ORF">M8445_12960</name>
</gene>
<name>A0ABY7UZ96_9DEIO</name>
<dbReference type="PANTHER" id="PTHR10443:SF12">
    <property type="entry name" value="DIPEPTIDASE"/>
    <property type="match status" value="1"/>
</dbReference>
<protein>
    <submittedName>
        <fullName evidence="1">Membrane dipeptidase</fullName>
        <ecNumber evidence="1">3.4.13.-</ecNumber>
    </submittedName>
</protein>
<keyword evidence="1" id="KW-0378">Hydrolase</keyword>
<dbReference type="EMBL" id="CP115165">
    <property type="protein sequence ID" value="WDA58244.1"/>
    <property type="molecule type" value="Genomic_DNA"/>
</dbReference>
<dbReference type="InterPro" id="IPR008257">
    <property type="entry name" value="Pept_M19"/>
</dbReference>
<keyword evidence="1" id="KW-0224">Dipeptidase</keyword>
<proteinExistence type="predicted"/>
<evidence type="ECO:0000313" key="1">
    <source>
        <dbReference type="EMBL" id="WDA58244.1"/>
    </source>
</evidence>
<dbReference type="Gene3D" id="3.20.20.140">
    <property type="entry name" value="Metal-dependent hydrolases"/>
    <property type="match status" value="1"/>
</dbReference>
<reference evidence="1 2" key="1">
    <citation type="submission" date="2022-12" db="EMBL/GenBank/DDBJ databases">
        <title>Genome Sequence of Deinococcus aquaticus Type Strain PB314.</title>
        <authorList>
            <person name="Albert C."/>
            <person name="Hill J."/>
            <person name="Boren L."/>
            <person name="Scholz-Ng S."/>
            <person name="Fatema N."/>
            <person name="Grosso R."/>
            <person name="Soboslay E."/>
            <person name="Tuohy J."/>
        </authorList>
    </citation>
    <scope>NUCLEOTIDE SEQUENCE [LARGE SCALE GENOMIC DNA]</scope>
    <source>
        <strain evidence="1 2">PB-314</strain>
    </source>
</reference>
<dbReference type="SUPFAM" id="SSF51556">
    <property type="entry name" value="Metallo-dependent hydrolases"/>
    <property type="match status" value="1"/>
</dbReference>
<keyword evidence="1" id="KW-0645">Protease</keyword>
<dbReference type="GO" id="GO:0016805">
    <property type="term" value="F:dipeptidase activity"/>
    <property type="evidence" value="ECO:0007669"/>
    <property type="project" value="UniProtKB-KW"/>
</dbReference>
<dbReference type="RefSeq" id="WP_273988234.1">
    <property type="nucleotide sequence ID" value="NZ_BAABQT010000013.1"/>
</dbReference>
<dbReference type="PANTHER" id="PTHR10443">
    <property type="entry name" value="MICROSOMAL DIPEPTIDASE"/>
    <property type="match status" value="1"/>
</dbReference>
<sequence>MTDAHFLNSHFLIDGHLDLAMNALDGRDLTLALDALRAADPVPDQTATVTLPELRAAQVRVCFGTLFALPASPDTPGGYTDHAGARAQALAQLDEYHRLQDAGHLTLLTSAARVAAHLNRPHLNTLDAPLGVVLLMEGADPIRDADDLPFWVERGVRVIGPAWGRTRYAGGTDAPGPLTPAGVDLVTAMRDLNVTLDASHLDDHAFWDAAQIGPRMIATHANSRALVPGNRHLTDDMARAIASADGVIGLVLLNRFIRPLPEGSLDRVPLAALADHARHYADLIGWDRVALGTDLDGGFGAEKTPAGIDRYGHVPRLLDELPAGVRQSVAWGNWARWLTTHL</sequence>
<dbReference type="Pfam" id="PF01244">
    <property type="entry name" value="Peptidase_M19"/>
    <property type="match status" value="1"/>
</dbReference>
<dbReference type="Proteomes" id="UP001217044">
    <property type="component" value="Chromosome"/>
</dbReference>
<dbReference type="InterPro" id="IPR032466">
    <property type="entry name" value="Metal_Hydrolase"/>
</dbReference>
<accession>A0ABY7UZ96</accession>
<organism evidence="1 2">
    <name type="scientific">Deinococcus aquaticus</name>
    <dbReference type="NCBI Taxonomy" id="328692"/>
    <lineage>
        <taxon>Bacteria</taxon>
        <taxon>Thermotogati</taxon>
        <taxon>Deinococcota</taxon>
        <taxon>Deinococci</taxon>
        <taxon>Deinococcales</taxon>
        <taxon>Deinococcaceae</taxon>
        <taxon>Deinococcus</taxon>
    </lineage>
</organism>
<dbReference type="PROSITE" id="PS51365">
    <property type="entry name" value="RENAL_DIPEPTIDASE_2"/>
    <property type="match status" value="1"/>
</dbReference>
<keyword evidence="2" id="KW-1185">Reference proteome</keyword>
<evidence type="ECO:0000313" key="2">
    <source>
        <dbReference type="Proteomes" id="UP001217044"/>
    </source>
</evidence>